<dbReference type="Pfam" id="PF07494">
    <property type="entry name" value="Reg_prop"/>
    <property type="match status" value="1"/>
</dbReference>
<dbReference type="InterPro" id="IPR011110">
    <property type="entry name" value="Reg_prop"/>
</dbReference>
<dbReference type="EMBL" id="BAABEY010000033">
    <property type="protein sequence ID" value="GAA4445376.1"/>
    <property type="molecule type" value="Genomic_DNA"/>
</dbReference>
<accession>A0ABP8MAI3</accession>
<dbReference type="InterPro" id="IPR015943">
    <property type="entry name" value="WD40/YVTN_repeat-like_dom_sf"/>
</dbReference>
<dbReference type="Gene3D" id="2.130.10.10">
    <property type="entry name" value="YVTN repeat-like/Quinoprotein amine dehydrogenase"/>
    <property type="match status" value="1"/>
</dbReference>
<keyword evidence="1" id="KW-0732">Signal</keyword>
<organism evidence="2 3">
    <name type="scientific">Ravibacter arvi</name>
    <dbReference type="NCBI Taxonomy" id="2051041"/>
    <lineage>
        <taxon>Bacteria</taxon>
        <taxon>Pseudomonadati</taxon>
        <taxon>Bacteroidota</taxon>
        <taxon>Cytophagia</taxon>
        <taxon>Cytophagales</taxon>
        <taxon>Spirosomataceae</taxon>
        <taxon>Ravibacter</taxon>
    </lineage>
</organism>
<evidence type="ECO:0000256" key="1">
    <source>
        <dbReference type="SAM" id="SignalP"/>
    </source>
</evidence>
<evidence type="ECO:0000313" key="3">
    <source>
        <dbReference type="Proteomes" id="UP001501508"/>
    </source>
</evidence>
<reference evidence="3" key="1">
    <citation type="journal article" date="2019" name="Int. J. Syst. Evol. Microbiol.">
        <title>The Global Catalogue of Microorganisms (GCM) 10K type strain sequencing project: providing services to taxonomists for standard genome sequencing and annotation.</title>
        <authorList>
            <consortium name="The Broad Institute Genomics Platform"/>
            <consortium name="The Broad Institute Genome Sequencing Center for Infectious Disease"/>
            <person name="Wu L."/>
            <person name="Ma J."/>
        </authorList>
    </citation>
    <scope>NUCLEOTIDE SEQUENCE [LARGE SCALE GENOMIC DNA]</scope>
    <source>
        <strain evidence="3">JCM 31920</strain>
    </source>
</reference>
<feature type="chain" id="PRO_5045314101" description="Hybrid sensor histidine kinase/response regulator" evidence="1">
    <location>
        <begin position="23"/>
        <end position="263"/>
    </location>
</feature>
<feature type="signal peptide" evidence="1">
    <location>
        <begin position="1"/>
        <end position="22"/>
    </location>
</feature>
<evidence type="ECO:0008006" key="4">
    <source>
        <dbReference type="Google" id="ProtNLM"/>
    </source>
</evidence>
<sequence>MKLRFCLLLLFSVLSKYGLSQAVSSYYFRHYKDSDFLADNWVMSIAQDSYGFIWFGTHGGLSRFDGYQFRTFRYGENNPNGLGNNHIESLFLSKRNDLYVGTFSGMYVYSPSTETFGLIKGTNAMLISEILESQSGTLYLLAAGKIYSYDTQTNLTKLIVGPERGYCVSLAISEKEILWVGTRERGLISVDLSTGKITEHDQLSEDKSGRSVVPTAIKEIKDGRLLIGTLHHGLQLYNPEKKALKTLQSSRWQIPRRYIFARS</sequence>
<gene>
    <name evidence="2" type="ORF">GCM10023091_36980</name>
</gene>
<proteinExistence type="predicted"/>
<evidence type="ECO:0000313" key="2">
    <source>
        <dbReference type="EMBL" id="GAA4445376.1"/>
    </source>
</evidence>
<dbReference type="SUPFAM" id="SSF63829">
    <property type="entry name" value="Calcium-dependent phosphotriesterase"/>
    <property type="match status" value="1"/>
</dbReference>
<protein>
    <recommendedName>
        <fullName evidence="4">Hybrid sensor histidine kinase/response regulator</fullName>
    </recommendedName>
</protein>
<dbReference type="RefSeq" id="WP_345031947.1">
    <property type="nucleotide sequence ID" value="NZ_BAABEY010000033.1"/>
</dbReference>
<keyword evidence="3" id="KW-1185">Reference proteome</keyword>
<comment type="caution">
    <text evidence="2">The sequence shown here is derived from an EMBL/GenBank/DDBJ whole genome shotgun (WGS) entry which is preliminary data.</text>
</comment>
<name>A0ABP8MAI3_9BACT</name>
<dbReference type="Proteomes" id="UP001501508">
    <property type="component" value="Unassembled WGS sequence"/>
</dbReference>